<gene>
    <name evidence="2" type="ORF">SAMN05216302_102545</name>
</gene>
<keyword evidence="1" id="KW-0812">Transmembrane</keyword>
<keyword evidence="1" id="KW-1133">Transmembrane helix</keyword>
<organism evidence="2 3">
    <name type="scientific">Nitrosomonas aestuarii</name>
    <dbReference type="NCBI Taxonomy" id="52441"/>
    <lineage>
        <taxon>Bacteria</taxon>
        <taxon>Pseudomonadati</taxon>
        <taxon>Pseudomonadota</taxon>
        <taxon>Betaproteobacteria</taxon>
        <taxon>Nitrosomonadales</taxon>
        <taxon>Nitrosomonadaceae</taxon>
        <taxon>Nitrosomonas</taxon>
    </lineage>
</organism>
<dbReference type="InterPro" id="IPR046737">
    <property type="entry name" value="DUF6629"/>
</dbReference>
<proteinExistence type="predicted"/>
<feature type="transmembrane region" description="Helical" evidence="1">
    <location>
        <begin position="197"/>
        <end position="218"/>
    </location>
</feature>
<dbReference type="Pfam" id="PF20334">
    <property type="entry name" value="DUF6629"/>
    <property type="match status" value="1"/>
</dbReference>
<feature type="transmembrane region" description="Helical" evidence="1">
    <location>
        <begin position="102"/>
        <end position="128"/>
    </location>
</feature>
<feature type="transmembrane region" description="Helical" evidence="1">
    <location>
        <begin position="173"/>
        <end position="191"/>
    </location>
</feature>
<sequence length="226" mass="26024">MCFSATASFTVSAALVPVGVYCLNESYRSRCYQAYWPFALYPLIFGVQQAIEGWLWLILETGDAGLIRIPALSFVFFSHFFWLFWIPYSCYKIESAENKKQLFFIITVMGGLFGLVMYLPVLMFADWMSVSLIEHSISYELTLLLDDFVPRITVRGAYVLVILVPLLFSSEKYLRYFGIIIALSVLLVALLSAKTFISVWCFFAAILSCYMLYMFICLEKQKTVHY</sequence>
<evidence type="ECO:0000256" key="1">
    <source>
        <dbReference type="SAM" id="Phobius"/>
    </source>
</evidence>
<evidence type="ECO:0000313" key="2">
    <source>
        <dbReference type="EMBL" id="SFL00159.1"/>
    </source>
</evidence>
<feature type="transmembrane region" description="Helical" evidence="1">
    <location>
        <begin position="71"/>
        <end position="90"/>
    </location>
</feature>
<protein>
    <submittedName>
        <fullName evidence="2">Uncharacterized protein</fullName>
    </submittedName>
</protein>
<feature type="transmembrane region" description="Helical" evidence="1">
    <location>
        <begin position="148"/>
        <end position="168"/>
    </location>
</feature>
<accession>A0A1I4E4T3</accession>
<feature type="transmembrane region" description="Helical" evidence="1">
    <location>
        <begin position="35"/>
        <end position="59"/>
    </location>
</feature>
<dbReference type="EMBL" id="FOSP01000025">
    <property type="protein sequence ID" value="SFL00159.1"/>
    <property type="molecule type" value="Genomic_DNA"/>
</dbReference>
<dbReference type="STRING" id="52441.SAMN05216302_102545"/>
<evidence type="ECO:0000313" key="3">
    <source>
        <dbReference type="Proteomes" id="UP000199533"/>
    </source>
</evidence>
<dbReference type="AlphaFoldDB" id="A0A1I4E4T3"/>
<feature type="transmembrane region" description="Helical" evidence="1">
    <location>
        <begin position="6"/>
        <end position="23"/>
    </location>
</feature>
<dbReference type="OrthoDB" id="8441457at2"/>
<name>A0A1I4E4T3_9PROT</name>
<keyword evidence="1" id="KW-0472">Membrane</keyword>
<dbReference type="RefSeq" id="WP_090701352.1">
    <property type="nucleotide sequence ID" value="NZ_FOSP01000025.1"/>
</dbReference>
<dbReference type="Proteomes" id="UP000199533">
    <property type="component" value="Unassembled WGS sequence"/>
</dbReference>
<keyword evidence="3" id="KW-1185">Reference proteome</keyword>
<reference evidence="3" key="1">
    <citation type="submission" date="2016-10" db="EMBL/GenBank/DDBJ databases">
        <authorList>
            <person name="Varghese N."/>
            <person name="Submissions S."/>
        </authorList>
    </citation>
    <scope>NUCLEOTIDE SEQUENCE [LARGE SCALE GENOMIC DNA]</scope>
    <source>
        <strain evidence="3">Nm69</strain>
    </source>
</reference>